<keyword evidence="2" id="KW-0808">Transferase</keyword>
<dbReference type="Gene3D" id="3.30.565.10">
    <property type="entry name" value="Histidine kinase-like ATPase, C-terminal domain"/>
    <property type="match status" value="1"/>
</dbReference>
<gene>
    <name evidence="8" type="ORF">MNB_SM-7-1443</name>
</gene>
<dbReference type="InterPro" id="IPR003594">
    <property type="entry name" value="HATPase_dom"/>
</dbReference>
<keyword evidence="5" id="KW-0067">ATP-binding</keyword>
<protein>
    <submittedName>
        <fullName evidence="8">Putative two-component sensor histidine kinase</fullName>
    </submittedName>
</protein>
<keyword evidence="4 8" id="KW-0418">Kinase</keyword>
<evidence type="ECO:0000256" key="1">
    <source>
        <dbReference type="ARBA" id="ARBA00022553"/>
    </source>
</evidence>
<keyword evidence="3" id="KW-0547">Nucleotide-binding</keyword>
<evidence type="ECO:0000259" key="7">
    <source>
        <dbReference type="Pfam" id="PF02518"/>
    </source>
</evidence>
<accession>A0A1W1B8A3</accession>
<evidence type="ECO:0000256" key="4">
    <source>
        <dbReference type="ARBA" id="ARBA00022777"/>
    </source>
</evidence>
<dbReference type="GO" id="GO:0016301">
    <property type="term" value="F:kinase activity"/>
    <property type="evidence" value="ECO:0007669"/>
    <property type="project" value="UniProtKB-KW"/>
</dbReference>
<evidence type="ECO:0000256" key="5">
    <source>
        <dbReference type="ARBA" id="ARBA00022840"/>
    </source>
</evidence>
<dbReference type="PANTHER" id="PTHR43065:SF10">
    <property type="entry name" value="PEROXIDE STRESS-ACTIVATED HISTIDINE KINASE MAK3"/>
    <property type="match status" value="1"/>
</dbReference>
<dbReference type="SUPFAM" id="SSF55874">
    <property type="entry name" value="ATPase domain of HSP90 chaperone/DNA topoisomerase II/histidine kinase"/>
    <property type="match status" value="1"/>
</dbReference>
<name>A0A1W1B8A3_9ZZZZ</name>
<dbReference type="GO" id="GO:0000160">
    <property type="term" value="P:phosphorelay signal transduction system"/>
    <property type="evidence" value="ECO:0007669"/>
    <property type="project" value="UniProtKB-KW"/>
</dbReference>
<evidence type="ECO:0000256" key="2">
    <source>
        <dbReference type="ARBA" id="ARBA00022679"/>
    </source>
</evidence>
<dbReference type="Pfam" id="PF02518">
    <property type="entry name" value="HATPase_c"/>
    <property type="match status" value="1"/>
</dbReference>
<evidence type="ECO:0000256" key="3">
    <source>
        <dbReference type="ARBA" id="ARBA00022741"/>
    </source>
</evidence>
<reference evidence="8" key="1">
    <citation type="submission" date="2016-10" db="EMBL/GenBank/DDBJ databases">
        <authorList>
            <person name="de Groot N.N."/>
        </authorList>
    </citation>
    <scope>NUCLEOTIDE SEQUENCE</scope>
</reference>
<evidence type="ECO:0000313" key="8">
    <source>
        <dbReference type="EMBL" id="SFV49745.1"/>
    </source>
</evidence>
<evidence type="ECO:0000256" key="6">
    <source>
        <dbReference type="ARBA" id="ARBA00023012"/>
    </source>
</evidence>
<sequence>MDEKIMNKIFDPYFTTKQKSKGTGHGLSMAKMIIEESFNGKIRAKNSSDGACFEIEI</sequence>
<dbReference type="PRINTS" id="PR00344">
    <property type="entry name" value="BCTRLSENSOR"/>
</dbReference>
<keyword evidence="1" id="KW-0597">Phosphoprotein</keyword>
<dbReference type="InterPro" id="IPR004358">
    <property type="entry name" value="Sig_transdc_His_kin-like_C"/>
</dbReference>
<dbReference type="GO" id="GO:0005524">
    <property type="term" value="F:ATP binding"/>
    <property type="evidence" value="ECO:0007669"/>
    <property type="project" value="UniProtKB-KW"/>
</dbReference>
<dbReference type="InterPro" id="IPR036890">
    <property type="entry name" value="HATPase_C_sf"/>
</dbReference>
<proteinExistence type="predicted"/>
<organism evidence="8">
    <name type="scientific">hydrothermal vent metagenome</name>
    <dbReference type="NCBI Taxonomy" id="652676"/>
    <lineage>
        <taxon>unclassified sequences</taxon>
        <taxon>metagenomes</taxon>
        <taxon>ecological metagenomes</taxon>
    </lineage>
</organism>
<dbReference type="EMBL" id="FPHB01000001">
    <property type="protein sequence ID" value="SFV49745.1"/>
    <property type="molecule type" value="Genomic_DNA"/>
</dbReference>
<feature type="domain" description="Histidine kinase/HSP90-like ATPase" evidence="7">
    <location>
        <begin position="1"/>
        <end position="56"/>
    </location>
</feature>
<keyword evidence="6" id="KW-0902">Two-component regulatory system</keyword>
<dbReference type="PANTHER" id="PTHR43065">
    <property type="entry name" value="SENSOR HISTIDINE KINASE"/>
    <property type="match status" value="1"/>
</dbReference>
<dbReference type="AlphaFoldDB" id="A0A1W1B8A3"/>